<feature type="compositionally biased region" description="Basic and acidic residues" evidence="1">
    <location>
        <begin position="769"/>
        <end position="780"/>
    </location>
</feature>
<protein>
    <recommendedName>
        <fullName evidence="4">Glyceraldehyde 3-phosphate phosphatase</fullName>
    </recommendedName>
</protein>
<evidence type="ECO:0000313" key="2">
    <source>
        <dbReference type="EMBL" id="ENH75653.1"/>
    </source>
</evidence>
<dbReference type="VEuPathDB" id="FungiDB:FOC1_g10001916"/>
<feature type="region of interest" description="Disordered" evidence="1">
    <location>
        <begin position="733"/>
        <end position="793"/>
    </location>
</feature>
<feature type="region of interest" description="Disordered" evidence="1">
    <location>
        <begin position="294"/>
        <end position="425"/>
    </location>
</feature>
<dbReference type="InterPro" id="IPR036412">
    <property type="entry name" value="HAD-like_sf"/>
</dbReference>
<feature type="region of interest" description="Disordered" evidence="1">
    <location>
        <begin position="1"/>
        <end position="22"/>
    </location>
</feature>
<dbReference type="AlphaFoldDB" id="N4UIP5"/>
<dbReference type="InterPro" id="IPR023214">
    <property type="entry name" value="HAD_sf"/>
</dbReference>
<proteinExistence type="predicted"/>
<dbReference type="Proteomes" id="UP000016928">
    <property type="component" value="Unassembled WGS sequence"/>
</dbReference>
<gene>
    <name evidence="2" type="ORF">FOC1_g10001916</name>
</gene>
<dbReference type="Gene3D" id="3.40.50.1000">
    <property type="entry name" value="HAD superfamily/HAD-like"/>
    <property type="match status" value="1"/>
</dbReference>
<feature type="compositionally biased region" description="Polar residues" evidence="1">
    <location>
        <begin position="538"/>
        <end position="566"/>
    </location>
</feature>
<sequence length="904" mass="101213">MSSQPTSSKEAMAVNPLPPPKPPEDLALHLQGGKVIFFTLNTLFDRDHATERGLEKCRQLNQDLRNKPMEELKRGYHAAMTAAYRELLRRQIHGSGPRGIQPNSIPQGSIDKVGMIFQQLDLNLPPASERQLIGLEFAGEFSRNRFEVRGASRYLGELKQLKYAIVVVDDVVEWDVVKDLNFWHYIDALITPADPTVRKPDARVFQKALDVCRVSPKNAVIVGASLDDDIVGIMEVDGEPILYKPSHNYALVEVKGTCVLVVRTMAELVSEIKSRPEKRGLVQYQQQQLLPVPAHPPMVYAPQDQGFQHDRNGRPSGQYSHRGPSQSQHPSSDPKAGYLDRHVNQPRERSRPSPPLSEPESSDETSRSHRLPKVQDRDHSIRDFEMDVRPAPPVNRVPSKRRRDESVVQGSTLPTTPQVPPRHDQGYLNYAAMGEYNCPARGSFHGASTQGRRPPSPKPATVFGSANDHRSPGIHSTSHPPMYRPRSPSPPRWLPRITPYPLTEDYGISSPHDAGYQDQQRSWHSGRDYEVSGRTYPTRDQYQAGTASPYQSSHEPRSRTLSQQIGPSPGVFDGAWRDESARRTASMSEGDVHRPWETRNAGPSSERTRERPDERRLPRPEERSVHPYRREVIDLTSVGRNAQPSDPARALTAAGPFIPNHPFRLPSHGYSNGTHLEPRGTIRPQAAEQHEAGPSNQQPSSSRNEETVARGGRRAEMSLSRIMCSEVRPTLQCSGSQTQFLDDSSTGPSGHNRSTVPDLSGFAQSALDLSRDTPRVDSGSKDVSNPPDRNVKRYGTNIYRSMNNPRLLTTRVDSSWLSTLPAPDYAGYVWKSRCVDFVRQIWEEYVVDQIVQVAKLNLVTYFFSGHLTPLQRESDCVVFGLQPQASQALSPLSFATLCFDIGER</sequence>
<reference evidence="3" key="2">
    <citation type="journal article" date="2014" name="PLoS ONE">
        <title>Genome and Transcriptome Analysis of the Fungal Pathogen Fusarium oxysporum f. sp. cubense Causing Banana Vascular Wilt Disease.</title>
        <authorList>
            <person name="Guo L."/>
            <person name="Han L."/>
            <person name="Yang L."/>
            <person name="Zeng H."/>
            <person name="Fan D."/>
            <person name="Zhu Y."/>
            <person name="Feng Y."/>
            <person name="Wang G."/>
            <person name="Peng C."/>
            <person name="Jiang X."/>
            <person name="Zhou D."/>
            <person name="Ni P."/>
            <person name="Liang C."/>
            <person name="Liu L."/>
            <person name="Wang J."/>
            <person name="Mao C."/>
            <person name="Fang X."/>
            <person name="Peng M."/>
            <person name="Huang J."/>
        </authorList>
    </citation>
    <scope>NUCLEOTIDE SEQUENCE [LARGE SCALE GENOMIC DNA]</scope>
    <source>
        <strain evidence="3">race 1</strain>
    </source>
</reference>
<feature type="compositionally biased region" description="Basic and acidic residues" evidence="1">
    <location>
        <begin position="373"/>
        <end position="388"/>
    </location>
</feature>
<evidence type="ECO:0008006" key="4">
    <source>
        <dbReference type="Google" id="ProtNLM"/>
    </source>
</evidence>
<dbReference type="Gene3D" id="1.10.150.520">
    <property type="match status" value="1"/>
</dbReference>
<evidence type="ECO:0000256" key="1">
    <source>
        <dbReference type="SAM" id="MobiDB-lite"/>
    </source>
</evidence>
<dbReference type="EMBL" id="KB729961">
    <property type="protein sequence ID" value="ENH75653.1"/>
    <property type="molecule type" value="Genomic_DNA"/>
</dbReference>
<feature type="compositionally biased region" description="Basic and acidic residues" evidence="1">
    <location>
        <begin position="338"/>
        <end position="351"/>
    </location>
</feature>
<feature type="compositionally biased region" description="Basic and acidic residues" evidence="1">
    <location>
        <begin position="703"/>
        <end position="716"/>
    </location>
</feature>
<dbReference type="HOGENOM" id="CLU_019269_0_0_1"/>
<feature type="compositionally biased region" description="Polar residues" evidence="1">
    <location>
        <begin position="315"/>
        <end position="331"/>
    </location>
</feature>
<dbReference type="SUPFAM" id="SSF56784">
    <property type="entry name" value="HAD-like"/>
    <property type="match status" value="1"/>
</dbReference>
<reference evidence="3" key="1">
    <citation type="submission" date="2012-09" db="EMBL/GenBank/DDBJ databases">
        <title>Genome sequencing and comparative transcriptomics of race 1 and race 4 of banana pathogen: Fusarium oxysporum f. sp. cubense.</title>
        <authorList>
            <person name="Fang X."/>
            <person name="Huang J."/>
        </authorList>
    </citation>
    <scope>NUCLEOTIDE SEQUENCE [LARGE SCALE GENOMIC DNA]</scope>
    <source>
        <strain evidence="3">race 1</strain>
    </source>
</reference>
<name>N4UIP5_FUSC1</name>
<accession>N4UIP5</accession>
<organism evidence="2 3">
    <name type="scientific">Fusarium oxysporum f. sp. cubense (strain race 1)</name>
    <name type="common">Panama disease fungus</name>
    <dbReference type="NCBI Taxonomy" id="1229664"/>
    <lineage>
        <taxon>Eukaryota</taxon>
        <taxon>Fungi</taxon>
        <taxon>Dikarya</taxon>
        <taxon>Ascomycota</taxon>
        <taxon>Pezizomycotina</taxon>
        <taxon>Sordariomycetes</taxon>
        <taxon>Hypocreomycetidae</taxon>
        <taxon>Hypocreales</taxon>
        <taxon>Nectriaceae</taxon>
        <taxon>Fusarium</taxon>
        <taxon>Fusarium oxysporum species complex</taxon>
    </lineage>
</organism>
<dbReference type="OrthoDB" id="444127at2759"/>
<feature type="region of interest" description="Disordered" evidence="1">
    <location>
        <begin position="442"/>
        <end position="719"/>
    </location>
</feature>
<evidence type="ECO:0000313" key="3">
    <source>
        <dbReference type="Proteomes" id="UP000016928"/>
    </source>
</evidence>
<feature type="compositionally biased region" description="Polar residues" evidence="1">
    <location>
        <begin position="733"/>
        <end position="757"/>
    </location>
</feature>
<feature type="compositionally biased region" description="Basic and acidic residues" evidence="1">
    <location>
        <begin position="606"/>
        <end position="633"/>
    </location>
</feature>